<feature type="binding site" evidence="6">
    <location>
        <position position="105"/>
    </location>
    <ligand>
        <name>S-adenosyl-L-methionine</name>
        <dbReference type="ChEBI" id="CHEBI:59789"/>
    </ligand>
</feature>
<dbReference type="GO" id="GO:0070043">
    <property type="term" value="F:rRNA (guanine-N7-)-methyltransferase activity"/>
    <property type="evidence" value="ECO:0007669"/>
    <property type="project" value="UniProtKB-UniRule"/>
</dbReference>
<evidence type="ECO:0000256" key="7">
    <source>
        <dbReference type="SAM" id="MobiDB-lite"/>
    </source>
</evidence>
<dbReference type="GO" id="GO:0005829">
    <property type="term" value="C:cytosol"/>
    <property type="evidence" value="ECO:0007669"/>
    <property type="project" value="TreeGrafter"/>
</dbReference>
<comment type="similarity">
    <text evidence="6">Belongs to the methyltransferase superfamily. RNA methyltransferase RsmG family.</text>
</comment>
<feature type="binding site" evidence="6">
    <location>
        <position position="100"/>
    </location>
    <ligand>
        <name>S-adenosyl-L-methionine</name>
        <dbReference type="ChEBI" id="CHEBI:59789"/>
    </ligand>
</feature>
<evidence type="ECO:0000256" key="1">
    <source>
        <dbReference type="ARBA" id="ARBA00022490"/>
    </source>
</evidence>
<keyword evidence="4 6" id="KW-0808">Transferase</keyword>
<comment type="caution">
    <text evidence="6">Lacks conserved residue(s) required for the propagation of feature annotation.</text>
</comment>
<dbReference type="Proteomes" id="UP000199077">
    <property type="component" value="Chromosome I"/>
</dbReference>
<feature type="binding site" evidence="6">
    <location>
        <begin position="151"/>
        <end position="152"/>
    </location>
    <ligand>
        <name>S-adenosyl-L-methionine</name>
        <dbReference type="ChEBI" id="CHEBI:59789"/>
    </ligand>
</feature>
<feature type="region of interest" description="Disordered" evidence="7">
    <location>
        <begin position="1"/>
        <end position="42"/>
    </location>
</feature>
<feature type="binding site" evidence="6">
    <location>
        <position position="166"/>
    </location>
    <ligand>
        <name>S-adenosyl-L-methionine</name>
        <dbReference type="ChEBI" id="CHEBI:59789"/>
    </ligand>
</feature>
<dbReference type="InterPro" id="IPR029063">
    <property type="entry name" value="SAM-dependent_MTases_sf"/>
</dbReference>
<keyword evidence="9" id="KW-1185">Reference proteome</keyword>
<reference evidence="9" key="1">
    <citation type="submission" date="2016-10" db="EMBL/GenBank/DDBJ databases">
        <authorList>
            <person name="Varghese N."/>
            <person name="Submissions S."/>
        </authorList>
    </citation>
    <scope>NUCLEOTIDE SEQUENCE [LARGE SCALE GENOMIC DNA]</scope>
    <source>
        <strain evidence="9">DSM 22329</strain>
    </source>
</reference>
<dbReference type="AlphaFoldDB" id="A0A1H0TIU4"/>
<evidence type="ECO:0000256" key="4">
    <source>
        <dbReference type="ARBA" id="ARBA00022679"/>
    </source>
</evidence>
<keyword evidence="3 6" id="KW-0489">Methyltransferase</keyword>
<keyword evidence="5 6" id="KW-0949">S-adenosyl-L-methionine</keyword>
<evidence type="ECO:0000256" key="2">
    <source>
        <dbReference type="ARBA" id="ARBA00022552"/>
    </source>
</evidence>
<proteinExistence type="inferred from homology"/>
<evidence type="ECO:0000313" key="8">
    <source>
        <dbReference type="EMBL" id="SDP53761.1"/>
    </source>
</evidence>
<dbReference type="PANTHER" id="PTHR31760">
    <property type="entry name" value="S-ADENOSYL-L-METHIONINE-DEPENDENT METHYLTRANSFERASES SUPERFAMILY PROTEIN"/>
    <property type="match status" value="1"/>
</dbReference>
<dbReference type="Pfam" id="PF02527">
    <property type="entry name" value="GidB"/>
    <property type="match status" value="1"/>
</dbReference>
<evidence type="ECO:0000313" key="9">
    <source>
        <dbReference type="Proteomes" id="UP000199077"/>
    </source>
</evidence>
<dbReference type="Gene3D" id="3.40.50.150">
    <property type="entry name" value="Vaccinia Virus protein VP39"/>
    <property type="match status" value="1"/>
</dbReference>
<gene>
    <name evidence="6" type="primary">rsmG</name>
    <name evidence="8" type="ORF">SAMN04489867_2831</name>
</gene>
<dbReference type="STRING" id="443156.SAMN04489867_2831"/>
<dbReference type="InterPro" id="IPR003682">
    <property type="entry name" value="rRNA_ssu_MeTfrase_G"/>
</dbReference>
<dbReference type="SUPFAM" id="SSF53335">
    <property type="entry name" value="S-adenosyl-L-methionine-dependent methyltransferases"/>
    <property type="match status" value="1"/>
</dbReference>
<feature type="compositionally biased region" description="Basic and acidic residues" evidence="7">
    <location>
        <begin position="1"/>
        <end position="12"/>
    </location>
</feature>
<name>A0A1H0TIU4_9MICO</name>
<keyword evidence="2 6" id="KW-0698">rRNA processing</keyword>
<comment type="function">
    <text evidence="6">Specifically methylates the N7 position of a guanine in 16S rRNA.</text>
</comment>
<organism evidence="8 9">
    <name type="scientific">Pedococcus dokdonensis</name>
    <dbReference type="NCBI Taxonomy" id="443156"/>
    <lineage>
        <taxon>Bacteria</taxon>
        <taxon>Bacillati</taxon>
        <taxon>Actinomycetota</taxon>
        <taxon>Actinomycetes</taxon>
        <taxon>Micrococcales</taxon>
        <taxon>Intrasporangiaceae</taxon>
        <taxon>Pedococcus</taxon>
    </lineage>
</organism>
<sequence length="275" mass="29080">MTSREASDDGRGTGDTGTAPVASSPTAGPESAPGAPPTADAVFGTRRPVAEHFARILADTGVSHGLIGPREVPILWERHLLNCAVVQPAFPSGAAVVDVGSGAGLPGLALAIARPDLHLHLVEPMLRRTNWLSATIEELELGNCTVHRGRAEEFHGSLSAPFATARAVARIDKLARWTFPLLRDGGTLVALKGDSAAAELEAEEKALRKLGMTAARIEVYGADVLPVPTTTLQLTIGTRPAPRAAAKRRTERRSERRPDRGSATDPQRGGKHHPR</sequence>
<evidence type="ECO:0000256" key="5">
    <source>
        <dbReference type="ARBA" id="ARBA00022691"/>
    </source>
</evidence>
<evidence type="ECO:0000256" key="6">
    <source>
        <dbReference type="HAMAP-Rule" id="MF_00074"/>
    </source>
</evidence>
<dbReference type="PANTHER" id="PTHR31760:SF0">
    <property type="entry name" value="S-ADENOSYL-L-METHIONINE-DEPENDENT METHYLTRANSFERASES SUPERFAMILY PROTEIN"/>
    <property type="match status" value="1"/>
</dbReference>
<dbReference type="OrthoDB" id="9808773at2"/>
<feature type="region of interest" description="Disordered" evidence="7">
    <location>
        <begin position="236"/>
        <end position="275"/>
    </location>
</feature>
<accession>A0A1H0TIU4</accession>
<evidence type="ECO:0000256" key="3">
    <source>
        <dbReference type="ARBA" id="ARBA00022603"/>
    </source>
</evidence>
<dbReference type="EC" id="2.1.1.-" evidence="6"/>
<keyword evidence="1 6" id="KW-0963">Cytoplasm</keyword>
<dbReference type="EMBL" id="LT629711">
    <property type="protein sequence ID" value="SDP53761.1"/>
    <property type="molecule type" value="Genomic_DNA"/>
</dbReference>
<comment type="subcellular location">
    <subcellularLocation>
        <location evidence="6">Cytoplasm</location>
    </subcellularLocation>
</comment>
<dbReference type="NCBIfam" id="TIGR00138">
    <property type="entry name" value="rsmG_gidB"/>
    <property type="match status" value="1"/>
</dbReference>
<feature type="compositionally biased region" description="Basic and acidic residues" evidence="7">
    <location>
        <begin position="252"/>
        <end position="262"/>
    </location>
</feature>
<dbReference type="HAMAP" id="MF_00074">
    <property type="entry name" value="16SrRNA_methyltr_G"/>
    <property type="match status" value="1"/>
</dbReference>
<protein>
    <recommendedName>
        <fullName evidence="6">Ribosomal RNA small subunit methyltransferase G</fullName>
        <ecNumber evidence="6">2.1.1.-</ecNumber>
    </recommendedName>
    <alternativeName>
        <fullName evidence="6">16S rRNA 7-methylguanosine methyltransferase</fullName>
        <shortName evidence="6">16S rRNA m7G methyltransferase</shortName>
    </alternativeName>
</protein>